<comment type="caution">
    <text evidence="2">The sequence shown here is derived from an EMBL/GenBank/DDBJ whole genome shotgun (WGS) entry which is preliminary data.</text>
</comment>
<gene>
    <name evidence="2" type="ORF">AU210_014780</name>
</gene>
<dbReference type="Proteomes" id="UP000219602">
    <property type="component" value="Chromosome 13"/>
</dbReference>
<dbReference type="STRING" id="327505.A0A2H3FVH6"/>
<reference evidence="2 3" key="1">
    <citation type="journal article" date="2016" name="Environ. Microbiol.">
        <title>Effector profiles distinguish formae speciales of Fusarium oxysporum.</title>
        <authorList>
            <person name="van Dam P."/>
            <person name="Fokkens L."/>
            <person name="Schmidt S.M."/>
            <person name="Linmans J.H."/>
            <person name="Kistler H.C."/>
            <person name="Ma L.J."/>
            <person name="Rep M."/>
        </authorList>
    </citation>
    <scope>NUCLEOTIDE SEQUENCE [LARGE SCALE GENOMIC DNA]</scope>
    <source>
        <strain evidence="2 3">Forc016</strain>
    </source>
</reference>
<sequence length="99" mass="11052">MPLRDTDHLSGYVRHVAAVSDPNRDVSRSTKPSESSHHSPTHAYQTCDIWRKVQSIKDCGFILLHGSDLDVASVIAVAKYNCDAYIAKRDDIETILQTL</sequence>
<feature type="region of interest" description="Disordered" evidence="1">
    <location>
        <begin position="17"/>
        <end position="43"/>
    </location>
</feature>
<evidence type="ECO:0000313" key="3">
    <source>
        <dbReference type="Proteomes" id="UP000219602"/>
    </source>
</evidence>
<name>A0A2H3FVH6_FUSOX</name>
<protein>
    <submittedName>
        <fullName evidence="2">Uncharacterized protein</fullName>
    </submittedName>
</protein>
<dbReference type="AlphaFoldDB" id="A0A2H3FVH6"/>
<reference evidence="2 3" key="2">
    <citation type="journal article" date="2017" name="Sci. Rep.">
        <title>A mobile pathogenicity chromosome in Fusarium oxysporum for infection of multiple cucurbit species.</title>
        <authorList>
            <person name="van Dam P."/>
            <person name="Fokkens L."/>
            <person name="Ayukawa Y."/>
            <person name="van der Gragt M."/>
            <person name="Ter Horst A."/>
            <person name="Brankovics B."/>
            <person name="Houterman P.M."/>
            <person name="Arie T."/>
            <person name="Rep M."/>
        </authorList>
    </citation>
    <scope>NUCLEOTIDE SEQUENCE [LARGE SCALE GENOMIC DNA]</scope>
    <source>
        <strain evidence="2 3">Forc016</strain>
    </source>
</reference>
<dbReference type="EMBL" id="MABQ02000011">
    <property type="protein sequence ID" value="PCD23257.1"/>
    <property type="molecule type" value="Genomic_DNA"/>
</dbReference>
<proteinExistence type="predicted"/>
<evidence type="ECO:0000256" key="1">
    <source>
        <dbReference type="SAM" id="MobiDB-lite"/>
    </source>
</evidence>
<organism evidence="2 3">
    <name type="scientific">Fusarium oxysporum f. sp. radicis-cucumerinum</name>
    <dbReference type="NCBI Taxonomy" id="327505"/>
    <lineage>
        <taxon>Eukaryota</taxon>
        <taxon>Fungi</taxon>
        <taxon>Dikarya</taxon>
        <taxon>Ascomycota</taxon>
        <taxon>Pezizomycotina</taxon>
        <taxon>Sordariomycetes</taxon>
        <taxon>Hypocreomycetidae</taxon>
        <taxon>Hypocreales</taxon>
        <taxon>Nectriaceae</taxon>
        <taxon>Fusarium</taxon>
        <taxon>Fusarium oxysporum species complex</taxon>
    </lineage>
</organism>
<accession>A0A2H3FVH6</accession>
<evidence type="ECO:0000313" key="2">
    <source>
        <dbReference type="EMBL" id="PCD23257.1"/>
    </source>
</evidence>